<keyword evidence="5" id="KW-1185">Reference proteome</keyword>
<feature type="compositionally biased region" description="Low complexity" evidence="3">
    <location>
        <begin position="595"/>
        <end position="605"/>
    </location>
</feature>
<keyword evidence="1" id="KW-0433">Leucine-rich repeat</keyword>
<reference evidence="4" key="1">
    <citation type="submission" date="2022-06" db="EMBL/GenBank/DDBJ databases">
        <authorList>
            <consortium name="SYNGENTA / RWTH Aachen University"/>
        </authorList>
    </citation>
    <scope>NUCLEOTIDE SEQUENCE</scope>
</reference>
<dbReference type="SMART" id="SM00365">
    <property type="entry name" value="LRR_SD22"/>
    <property type="match status" value="3"/>
</dbReference>
<sequence>MSTSSTPQSLLNRPESTSTNPSQSSSSPATSSSASSSRIGLSTLFQFNPSKSKPTNYLNDQYYHCKLNLEVLDPQHLYLLLLRFQEVGLDPGRIDQRITRRGVKPYSPTDRLFSHNPTSTNSSHSLNIFSALSISPAWWPRTSKKSTPSFSSELDLINFIYSSLTRLPDLTLTKSCDLSHLISSGLPIQLFKGNHIPAQSLIPLYCFKSLTKLVIQDLDPRIFSGWNQLSQNLRVLELHRSGIEDLESLLIDAVMDDVERERRENSKESDLRSEPTTPSGSALTSIGDQKASSLTQEPKLMDSPTTSDLLLPIDFPSFSWNFLRHLSLSDNSLTFIPSNPLKTLVSLNSLDLSSNFLIAIPNGLGNLTRLRYIDLSNNLIESVLGIYQSLGNITSLDLSRNRLHLLCGVERLYSLEKLNIQKNQIHDITELSRLATLPQLKYLWTSENPFCQVFKNYRIQVFNYFGSEGRDIDQLNSGIELTLDNLKNSYQEKRLIIKRTKLPPGQSSSPTLNRSVSIGDYLHTQKKKTVRQIKIKSTRTGQGINVHQNGQGQQEQLEDLATYNDNHHRRKRIINLENKKNNDDLAMNESKDHSTSGLISSSSSSNIGQMRNTRRVGSRDLKTQSIASNLALSSKVMSKDDKGGGGAEFRRKIEALRDEVGESWLKVLGESVEFGPSESDS</sequence>
<feature type="region of interest" description="Disordered" evidence="3">
    <location>
        <begin position="261"/>
        <end position="288"/>
    </location>
</feature>
<dbReference type="InterPro" id="IPR001611">
    <property type="entry name" value="Leu-rich_rpt"/>
</dbReference>
<feature type="compositionally biased region" description="Low complexity" evidence="3">
    <location>
        <begin position="16"/>
        <end position="35"/>
    </location>
</feature>
<accession>A0AAV0BEC5</accession>
<feature type="compositionally biased region" description="Basic and acidic residues" evidence="3">
    <location>
        <begin position="577"/>
        <end position="594"/>
    </location>
</feature>
<feature type="non-terminal residue" evidence="4">
    <location>
        <position position="681"/>
    </location>
</feature>
<keyword evidence="2" id="KW-0677">Repeat</keyword>
<dbReference type="EMBL" id="CALTRL010005689">
    <property type="protein sequence ID" value="CAH7684849.1"/>
    <property type="molecule type" value="Genomic_DNA"/>
</dbReference>
<dbReference type="InterPro" id="IPR003591">
    <property type="entry name" value="Leu-rich_rpt_typical-subtyp"/>
</dbReference>
<dbReference type="Proteomes" id="UP001153365">
    <property type="component" value="Unassembled WGS sequence"/>
</dbReference>
<feature type="region of interest" description="Disordered" evidence="3">
    <location>
        <begin position="1"/>
        <end position="35"/>
    </location>
</feature>
<evidence type="ECO:0000256" key="2">
    <source>
        <dbReference type="ARBA" id="ARBA00022737"/>
    </source>
</evidence>
<evidence type="ECO:0000256" key="3">
    <source>
        <dbReference type="SAM" id="MobiDB-lite"/>
    </source>
</evidence>
<feature type="compositionally biased region" description="Polar residues" evidence="3">
    <location>
        <begin position="1"/>
        <end position="15"/>
    </location>
</feature>
<evidence type="ECO:0000313" key="4">
    <source>
        <dbReference type="EMBL" id="CAH7684849.1"/>
    </source>
</evidence>
<feature type="compositionally biased region" description="Polar residues" evidence="3">
    <location>
        <begin position="274"/>
        <end position="288"/>
    </location>
</feature>
<organism evidence="4 5">
    <name type="scientific">Phakopsora pachyrhizi</name>
    <name type="common">Asian soybean rust disease fungus</name>
    <dbReference type="NCBI Taxonomy" id="170000"/>
    <lineage>
        <taxon>Eukaryota</taxon>
        <taxon>Fungi</taxon>
        <taxon>Dikarya</taxon>
        <taxon>Basidiomycota</taxon>
        <taxon>Pucciniomycotina</taxon>
        <taxon>Pucciniomycetes</taxon>
        <taxon>Pucciniales</taxon>
        <taxon>Phakopsoraceae</taxon>
        <taxon>Phakopsora</taxon>
    </lineage>
</organism>
<name>A0AAV0BEC5_PHAPC</name>
<gene>
    <name evidence="4" type="ORF">PPACK8108_LOCUS19278</name>
</gene>
<dbReference type="Pfam" id="PF13855">
    <property type="entry name" value="LRR_8"/>
    <property type="match status" value="1"/>
</dbReference>
<dbReference type="InterPro" id="IPR032675">
    <property type="entry name" value="LRR_dom_sf"/>
</dbReference>
<dbReference type="PANTHER" id="PTHR46652:SF3">
    <property type="entry name" value="LEUCINE-RICH REPEAT-CONTAINING PROTEIN 9"/>
    <property type="match status" value="1"/>
</dbReference>
<dbReference type="Gene3D" id="3.80.10.10">
    <property type="entry name" value="Ribonuclease Inhibitor"/>
    <property type="match status" value="2"/>
</dbReference>
<dbReference type="PROSITE" id="PS51450">
    <property type="entry name" value="LRR"/>
    <property type="match status" value="2"/>
</dbReference>
<dbReference type="SMART" id="SM00369">
    <property type="entry name" value="LRR_TYP"/>
    <property type="match status" value="5"/>
</dbReference>
<dbReference type="AlphaFoldDB" id="A0AAV0BEC5"/>
<evidence type="ECO:0000256" key="1">
    <source>
        <dbReference type="ARBA" id="ARBA00022614"/>
    </source>
</evidence>
<evidence type="ECO:0000313" key="5">
    <source>
        <dbReference type="Proteomes" id="UP001153365"/>
    </source>
</evidence>
<proteinExistence type="predicted"/>
<comment type="caution">
    <text evidence="4">The sequence shown here is derived from an EMBL/GenBank/DDBJ whole genome shotgun (WGS) entry which is preliminary data.</text>
</comment>
<dbReference type="SUPFAM" id="SSF52075">
    <property type="entry name" value="Outer arm dynein light chain 1"/>
    <property type="match status" value="1"/>
</dbReference>
<feature type="region of interest" description="Disordered" evidence="3">
    <location>
        <begin position="572"/>
        <end position="622"/>
    </location>
</feature>
<dbReference type="PANTHER" id="PTHR46652">
    <property type="entry name" value="LEUCINE-RICH REPEAT AND IQ DOMAIN-CONTAINING PROTEIN 1-RELATED"/>
    <property type="match status" value="1"/>
</dbReference>
<protein>
    <submittedName>
        <fullName evidence="4">Uncharacterized protein</fullName>
    </submittedName>
</protein>
<dbReference type="InterPro" id="IPR050836">
    <property type="entry name" value="SDS22/Internalin_LRR"/>
</dbReference>
<feature type="compositionally biased region" description="Basic and acidic residues" evidence="3">
    <location>
        <begin position="261"/>
        <end position="273"/>
    </location>
</feature>